<gene>
    <name evidence="1" type="ORF">llap_7542</name>
</gene>
<protein>
    <submittedName>
        <fullName evidence="1">Uncharacterized protein</fullName>
    </submittedName>
</protein>
<evidence type="ECO:0000313" key="1">
    <source>
        <dbReference type="EMBL" id="PKU42146.1"/>
    </source>
</evidence>
<sequence length="136" mass="14702">MTSTTSGVQTSADKRCARVLMQGLVTPTGLFWNPESGVATSSSKRCISANGLDGGTGCTLSKLTDDTKLVEVVDTTDGCAAIQWDLNTMKTLRYLYWGSPVQERPGDTARNDEDVEPFLISKTNTVLCLKGARRIH</sequence>
<keyword evidence="2" id="KW-1185">Reference proteome</keyword>
<proteinExistence type="predicted"/>
<organism evidence="1 2">
    <name type="scientific">Limosa lapponica baueri</name>
    <dbReference type="NCBI Taxonomy" id="1758121"/>
    <lineage>
        <taxon>Eukaryota</taxon>
        <taxon>Metazoa</taxon>
        <taxon>Chordata</taxon>
        <taxon>Craniata</taxon>
        <taxon>Vertebrata</taxon>
        <taxon>Euteleostomi</taxon>
        <taxon>Archelosauria</taxon>
        <taxon>Archosauria</taxon>
        <taxon>Dinosauria</taxon>
        <taxon>Saurischia</taxon>
        <taxon>Theropoda</taxon>
        <taxon>Coelurosauria</taxon>
        <taxon>Aves</taxon>
        <taxon>Neognathae</taxon>
        <taxon>Neoaves</taxon>
        <taxon>Charadriiformes</taxon>
        <taxon>Scolopacidae</taxon>
        <taxon>Limosa</taxon>
    </lineage>
</organism>
<name>A0A2I0U7V4_LIMLA</name>
<evidence type="ECO:0000313" key="2">
    <source>
        <dbReference type="Proteomes" id="UP000233556"/>
    </source>
</evidence>
<dbReference type="Proteomes" id="UP000233556">
    <property type="component" value="Unassembled WGS sequence"/>
</dbReference>
<dbReference type="AlphaFoldDB" id="A0A2I0U7V4"/>
<dbReference type="EMBL" id="KZ506028">
    <property type="protein sequence ID" value="PKU42146.1"/>
    <property type="molecule type" value="Genomic_DNA"/>
</dbReference>
<reference evidence="2" key="2">
    <citation type="submission" date="2017-12" db="EMBL/GenBank/DDBJ databases">
        <title>Genome sequence of the Bar-tailed Godwit (Limosa lapponica baueri).</title>
        <authorList>
            <person name="Lima N.C.B."/>
            <person name="Parody-Merino A.M."/>
            <person name="Battley P.F."/>
            <person name="Fidler A.E."/>
            <person name="Prosdocimi F."/>
        </authorList>
    </citation>
    <scope>NUCLEOTIDE SEQUENCE [LARGE SCALE GENOMIC DNA]</scope>
</reference>
<reference evidence="2" key="1">
    <citation type="submission" date="2017-11" db="EMBL/GenBank/DDBJ databases">
        <authorList>
            <person name="Lima N.C."/>
            <person name="Parody-Merino A.M."/>
            <person name="Battley P.F."/>
            <person name="Fidler A.E."/>
            <person name="Prosdocimi F."/>
        </authorList>
    </citation>
    <scope>NUCLEOTIDE SEQUENCE [LARGE SCALE GENOMIC DNA]</scope>
</reference>
<accession>A0A2I0U7V4</accession>